<dbReference type="AlphaFoldDB" id="D2U942"/>
<gene>
    <name evidence="2" type="ordered locus">XALc_0200</name>
</gene>
<keyword evidence="3" id="KW-1185">Reference proteome</keyword>
<protein>
    <submittedName>
        <fullName evidence="2">Uncharacterized protein</fullName>
    </submittedName>
</protein>
<accession>D2U942</accession>
<dbReference type="KEGG" id="xal:XALC_0200"/>
<dbReference type="EMBL" id="FP565176">
    <property type="protein sequence ID" value="CBA14745.1"/>
    <property type="molecule type" value="Genomic_DNA"/>
</dbReference>
<sequence>MDEEFRDDVLLLLVVVSQLRAAVSQLRDENMDMATEAKKYAEEAGCLAALLLDAQRDAQRYRRIRRGQHWSVINGVGDELRADVLDAAIDAAIAKEKGAQG</sequence>
<evidence type="ECO:0000313" key="2">
    <source>
        <dbReference type="EMBL" id="CBA14745.1"/>
    </source>
</evidence>
<reference evidence="2 3" key="1">
    <citation type="journal article" date="2009" name="BMC Genomics">
        <title>The complete genome sequence of Xanthomonas albilineans provides new insights into the reductive genome evolution of the xylem-limited Xanthomonadaceae.</title>
        <authorList>
            <person name="Pieretti I."/>
            <person name="Royer M."/>
            <person name="Barbe V."/>
            <person name="Carrere S."/>
            <person name="Koebnik R."/>
            <person name="Cociancich S."/>
            <person name="Couloux A."/>
            <person name="Darrasse A."/>
            <person name="Gouzy J."/>
            <person name="Jacques M.A."/>
            <person name="Lauber E."/>
            <person name="Manceau C."/>
            <person name="Mangenot S."/>
            <person name="Poussier S."/>
            <person name="Segurens B."/>
            <person name="Szurek B."/>
            <person name="Verdier V."/>
            <person name="Arlat M."/>
            <person name="Rott P."/>
        </authorList>
    </citation>
    <scope>NUCLEOTIDE SEQUENCE [LARGE SCALE GENOMIC DNA]</scope>
    <source>
        <strain evidence="3">GPE PC73 / CFBP 7063</strain>
    </source>
</reference>
<organism evidence="2 3">
    <name type="scientific">Xanthomonas albilineans (strain GPE PC73 / CFBP 7063)</name>
    <dbReference type="NCBI Taxonomy" id="380358"/>
    <lineage>
        <taxon>Bacteria</taxon>
        <taxon>Pseudomonadati</taxon>
        <taxon>Pseudomonadota</taxon>
        <taxon>Gammaproteobacteria</taxon>
        <taxon>Lysobacterales</taxon>
        <taxon>Lysobacteraceae</taxon>
        <taxon>Xanthomonas</taxon>
    </lineage>
</organism>
<proteinExistence type="predicted"/>
<dbReference type="Proteomes" id="UP000001890">
    <property type="component" value="Chromosome"/>
</dbReference>
<keyword evidence="1" id="KW-0175">Coiled coil</keyword>
<feature type="coiled-coil region" evidence="1">
    <location>
        <begin position="16"/>
        <end position="43"/>
    </location>
</feature>
<evidence type="ECO:0000256" key="1">
    <source>
        <dbReference type="SAM" id="Coils"/>
    </source>
</evidence>
<name>D2U942_XANAP</name>
<dbReference type="STRING" id="380358.XALC_0200"/>
<evidence type="ECO:0000313" key="3">
    <source>
        <dbReference type="Proteomes" id="UP000001890"/>
    </source>
</evidence>